<sequence>MNNNLNHFRVKLIRAFDYKQAEQEANRFLRACERENSYVQSIDYQMASYDDEAVYSFSIVYWDVHDQGGDDQ</sequence>
<keyword evidence="2" id="KW-1185">Reference proteome</keyword>
<name>A0ABV2KY17_9BACI</name>
<evidence type="ECO:0008006" key="3">
    <source>
        <dbReference type="Google" id="ProtNLM"/>
    </source>
</evidence>
<reference evidence="1 2" key="1">
    <citation type="submission" date="2024-06" db="EMBL/GenBank/DDBJ databases">
        <title>Genomic Encyclopedia of Type Strains, Phase IV (KMG-IV): sequencing the most valuable type-strain genomes for metagenomic binning, comparative biology and taxonomic classification.</title>
        <authorList>
            <person name="Goeker M."/>
        </authorList>
    </citation>
    <scope>NUCLEOTIDE SEQUENCE [LARGE SCALE GENOMIC DNA]</scope>
    <source>
        <strain evidence="1 2">DSM 23520</strain>
    </source>
</reference>
<gene>
    <name evidence="1" type="ORF">ABID56_002618</name>
</gene>
<protein>
    <recommendedName>
        <fullName evidence="3">Sporulation protein Cse60</fullName>
    </recommendedName>
</protein>
<dbReference type="Proteomes" id="UP001549167">
    <property type="component" value="Unassembled WGS sequence"/>
</dbReference>
<accession>A0ABV2KY17</accession>
<comment type="caution">
    <text evidence="1">The sequence shown here is derived from an EMBL/GenBank/DDBJ whole genome shotgun (WGS) entry which is preliminary data.</text>
</comment>
<dbReference type="EMBL" id="JBEPMX010000023">
    <property type="protein sequence ID" value="MET3684481.1"/>
    <property type="molecule type" value="Genomic_DNA"/>
</dbReference>
<proteinExistence type="predicted"/>
<evidence type="ECO:0000313" key="1">
    <source>
        <dbReference type="EMBL" id="MET3684481.1"/>
    </source>
</evidence>
<organism evidence="1 2">
    <name type="scientific">Alkalibacillus flavidus</name>
    <dbReference type="NCBI Taxonomy" id="546021"/>
    <lineage>
        <taxon>Bacteria</taxon>
        <taxon>Bacillati</taxon>
        <taxon>Bacillota</taxon>
        <taxon>Bacilli</taxon>
        <taxon>Bacillales</taxon>
        <taxon>Bacillaceae</taxon>
        <taxon>Alkalibacillus</taxon>
    </lineage>
</organism>
<evidence type="ECO:0000313" key="2">
    <source>
        <dbReference type="Proteomes" id="UP001549167"/>
    </source>
</evidence>
<dbReference type="RefSeq" id="WP_354221863.1">
    <property type="nucleotide sequence ID" value="NZ_JBEPMX010000023.1"/>
</dbReference>